<reference evidence="3" key="1">
    <citation type="journal article" date="2021" name="PeerJ">
        <title>Extensive microbial diversity within the chicken gut microbiome revealed by metagenomics and culture.</title>
        <authorList>
            <person name="Gilroy R."/>
            <person name="Ravi A."/>
            <person name="Getino M."/>
            <person name="Pursley I."/>
            <person name="Horton D.L."/>
            <person name="Alikhan N.F."/>
            <person name="Baker D."/>
            <person name="Gharbi K."/>
            <person name="Hall N."/>
            <person name="Watson M."/>
            <person name="Adriaenssens E.M."/>
            <person name="Foster-Nyarko E."/>
            <person name="Jarju S."/>
            <person name="Secka A."/>
            <person name="Antonio M."/>
            <person name="Oren A."/>
            <person name="Chaudhuri R.R."/>
            <person name="La Ragione R."/>
            <person name="Hildebrand F."/>
            <person name="Pallen M.J."/>
        </authorList>
    </citation>
    <scope>NUCLEOTIDE SEQUENCE</scope>
    <source>
        <strain evidence="3">ChiSxjej5B17-1746</strain>
    </source>
</reference>
<evidence type="ECO:0000256" key="2">
    <source>
        <dbReference type="SAM" id="Phobius"/>
    </source>
</evidence>
<keyword evidence="2" id="KW-1133">Transmembrane helix</keyword>
<dbReference type="AlphaFoldDB" id="A0A9D1QZD1"/>
<reference evidence="3" key="2">
    <citation type="submission" date="2021-04" db="EMBL/GenBank/DDBJ databases">
        <authorList>
            <person name="Gilroy R."/>
        </authorList>
    </citation>
    <scope>NUCLEOTIDE SEQUENCE</scope>
    <source>
        <strain evidence="3">ChiSxjej5B17-1746</strain>
    </source>
</reference>
<accession>A0A9D1QZD1</accession>
<feature type="transmembrane region" description="Helical" evidence="2">
    <location>
        <begin position="6"/>
        <end position="23"/>
    </location>
</feature>
<feature type="compositionally biased region" description="Basic and acidic residues" evidence="1">
    <location>
        <begin position="114"/>
        <end position="127"/>
    </location>
</feature>
<organism evidence="3 4">
    <name type="scientific">Candidatus Bilophila faecipullorum</name>
    <dbReference type="NCBI Taxonomy" id="2838482"/>
    <lineage>
        <taxon>Bacteria</taxon>
        <taxon>Pseudomonadati</taxon>
        <taxon>Thermodesulfobacteriota</taxon>
        <taxon>Desulfovibrionia</taxon>
        <taxon>Desulfovibrionales</taxon>
        <taxon>Desulfovibrionaceae</taxon>
        <taxon>Bilophila</taxon>
    </lineage>
</organism>
<proteinExistence type="predicted"/>
<protein>
    <submittedName>
        <fullName evidence="3">Uncharacterized protein</fullName>
    </submittedName>
</protein>
<feature type="region of interest" description="Disordered" evidence="1">
    <location>
        <begin position="64"/>
        <end position="127"/>
    </location>
</feature>
<keyword evidence="2" id="KW-0472">Membrane</keyword>
<evidence type="ECO:0000313" key="3">
    <source>
        <dbReference type="EMBL" id="HIW78070.1"/>
    </source>
</evidence>
<gene>
    <name evidence="3" type="ORF">H9874_02850</name>
</gene>
<evidence type="ECO:0000256" key="1">
    <source>
        <dbReference type="SAM" id="MobiDB-lite"/>
    </source>
</evidence>
<keyword evidence="2" id="KW-0812">Transmembrane</keyword>
<sequence>MLLAFEVVLFGGLAFMFFCILRNQDAMLKTMREEHTAMLSTLAQVEKRLAVLQQLEANLVVNPQAVSPRAPETPTRTEEAAPGAWGRAVAPAEEKAVSPLDGLSMEPPLSGYGEDERPKGGLPDLKL</sequence>
<comment type="caution">
    <text evidence="3">The sequence shown here is derived from an EMBL/GenBank/DDBJ whole genome shotgun (WGS) entry which is preliminary data.</text>
</comment>
<evidence type="ECO:0000313" key="4">
    <source>
        <dbReference type="Proteomes" id="UP000824264"/>
    </source>
</evidence>
<dbReference type="EMBL" id="DXGI01000103">
    <property type="protein sequence ID" value="HIW78070.1"/>
    <property type="molecule type" value="Genomic_DNA"/>
</dbReference>
<dbReference type="Proteomes" id="UP000824264">
    <property type="component" value="Unassembled WGS sequence"/>
</dbReference>
<name>A0A9D1QZD1_9BACT</name>